<evidence type="ECO:0000313" key="3">
    <source>
        <dbReference type="Proteomes" id="UP000199149"/>
    </source>
</evidence>
<dbReference type="PROSITE" id="PS51257">
    <property type="entry name" value="PROKAR_LIPOPROTEIN"/>
    <property type="match status" value="1"/>
</dbReference>
<organism evidence="2 3">
    <name type="scientific">Algoriella xinjiangensis</name>
    <dbReference type="NCBI Taxonomy" id="684065"/>
    <lineage>
        <taxon>Bacteria</taxon>
        <taxon>Pseudomonadati</taxon>
        <taxon>Bacteroidota</taxon>
        <taxon>Flavobacteriia</taxon>
        <taxon>Flavobacteriales</taxon>
        <taxon>Weeksellaceae</taxon>
        <taxon>Algoriella</taxon>
    </lineage>
</organism>
<dbReference type="RefSeq" id="WP_125113529.1">
    <property type="nucleotide sequence ID" value="NZ_FOUZ01000004.1"/>
</dbReference>
<evidence type="ECO:0008006" key="4">
    <source>
        <dbReference type="Google" id="ProtNLM"/>
    </source>
</evidence>
<dbReference type="Proteomes" id="UP000199149">
    <property type="component" value="Unassembled WGS sequence"/>
</dbReference>
<feature type="chain" id="PRO_5011441893" description="Lipoprotein" evidence="1">
    <location>
        <begin position="22"/>
        <end position="141"/>
    </location>
</feature>
<dbReference type="STRING" id="684065.SAMN05421738_10470"/>
<dbReference type="OrthoDB" id="1449567at2"/>
<sequence>MKYYLSSLLLLILFTMGCSQQKNVTIIPSSEINILRSTYLEESCKNELQVFTNMEDYNTFQLSLVKPGQRNPPLQIIDFSTKNIAVICKQNIANYHISEINSSSKKNSLKLELNEDQDPANMDNLIIIEIPKTIKKLTLEL</sequence>
<evidence type="ECO:0000313" key="2">
    <source>
        <dbReference type="EMBL" id="SFM91430.1"/>
    </source>
</evidence>
<accession>A0A1I4URP7</accession>
<reference evidence="3" key="1">
    <citation type="submission" date="2016-10" db="EMBL/GenBank/DDBJ databases">
        <authorList>
            <person name="Varghese N."/>
            <person name="Submissions S."/>
        </authorList>
    </citation>
    <scope>NUCLEOTIDE SEQUENCE [LARGE SCALE GENOMIC DNA]</scope>
    <source>
        <strain evidence="3">XJ109</strain>
    </source>
</reference>
<evidence type="ECO:0000256" key="1">
    <source>
        <dbReference type="SAM" id="SignalP"/>
    </source>
</evidence>
<keyword evidence="3" id="KW-1185">Reference proteome</keyword>
<dbReference type="AlphaFoldDB" id="A0A1I4URP7"/>
<proteinExistence type="predicted"/>
<feature type="signal peptide" evidence="1">
    <location>
        <begin position="1"/>
        <end position="21"/>
    </location>
</feature>
<name>A0A1I4URP7_9FLAO</name>
<dbReference type="EMBL" id="FOUZ01000004">
    <property type="protein sequence ID" value="SFM91430.1"/>
    <property type="molecule type" value="Genomic_DNA"/>
</dbReference>
<protein>
    <recommendedName>
        <fullName evidence="4">Lipoprotein</fullName>
    </recommendedName>
</protein>
<keyword evidence="1" id="KW-0732">Signal</keyword>
<gene>
    <name evidence="2" type="ORF">SAMN05421738_10470</name>
</gene>